<protein>
    <submittedName>
        <fullName evidence="2">Uncharacterized protein</fullName>
    </submittedName>
</protein>
<dbReference type="AlphaFoldDB" id="Q21QB2"/>
<geneLocation type="plasmid" evidence="3">
    <name>pDSM15236</name>
</geneLocation>
<feature type="region of interest" description="Disordered" evidence="1">
    <location>
        <begin position="146"/>
        <end position="173"/>
    </location>
</feature>
<keyword evidence="2" id="KW-0614">Plasmid</keyword>
<dbReference type="KEGG" id="rfr:Rfer_4347"/>
<feature type="compositionally biased region" description="Low complexity" evidence="1">
    <location>
        <begin position="96"/>
        <end position="107"/>
    </location>
</feature>
<dbReference type="EMBL" id="CP000268">
    <property type="protein sequence ID" value="ABD72033.1"/>
    <property type="molecule type" value="Genomic_DNA"/>
</dbReference>
<name>Q21QB2_ALBFT</name>
<proteinExistence type="predicted"/>
<dbReference type="HOGENOM" id="CLU_1110708_0_0_4"/>
<gene>
    <name evidence="2" type="ordered locus">Rfer_4347</name>
</gene>
<feature type="region of interest" description="Disordered" evidence="1">
    <location>
        <begin position="52"/>
        <end position="130"/>
    </location>
</feature>
<evidence type="ECO:0000313" key="3">
    <source>
        <dbReference type="Proteomes" id="UP000008332"/>
    </source>
</evidence>
<evidence type="ECO:0000256" key="1">
    <source>
        <dbReference type="SAM" id="MobiDB-lite"/>
    </source>
</evidence>
<feature type="compositionally biased region" description="Polar residues" evidence="1">
    <location>
        <begin position="77"/>
        <end position="91"/>
    </location>
</feature>
<reference evidence="3" key="1">
    <citation type="submission" date="2006-02" db="EMBL/GenBank/DDBJ databases">
        <title>Complete sequence of plasmid 1 of Rhodoferax ferrireducens DSM 15236.</title>
        <authorList>
            <person name="Copeland A."/>
            <person name="Lucas S."/>
            <person name="Lapidus A."/>
            <person name="Barry K."/>
            <person name="Detter J.C."/>
            <person name="Glavina del Rio T."/>
            <person name="Hammon N."/>
            <person name="Israni S."/>
            <person name="Pitluck S."/>
            <person name="Brettin T."/>
            <person name="Bruce D."/>
            <person name="Han C."/>
            <person name="Tapia R."/>
            <person name="Gilna P."/>
            <person name="Kiss H."/>
            <person name="Schmutz J."/>
            <person name="Larimer F."/>
            <person name="Land M."/>
            <person name="Kyrpides N."/>
            <person name="Ivanova N."/>
            <person name="Richardson P."/>
        </authorList>
    </citation>
    <scope>NUCLEOTIDE SEQUENCE [LARGE SCALE GENOMIC DNA]</scope>
    <source>
        <strain evidence="3">ATCC BAA-621 / DSM 15236 / T118</strain>
        <plasmid evidence="3">Plasmid pDSM15236</plasmid>
    </source>
</reference>
<dbReference type="AntiFam" id="ANF00057">
    <property type="entry name" value="Translation of E. coli type CRISPR repeat"/>
</dbReference>
<keyword evidence="3" id="KW-1185">Reference proteome</keyword>
<accession>Q21QB2</accession>
<dbReference type="Proteomes" id="UP000008332">
    <property type="component" value="Plasmid unnamed1"/>
</dbReference>
<feature type="compositionally biased region" description="Polar residues" evidence="1">
    <location>
        <begin position="147"/>
        <end position="172"/>
    </location>
</feature>
<sequence>MPYPSIPAQRGAHRSVHQRDDLAYLQSPRNAGRTNSVTANWILSTFNPRATRGALCGHRRPSSNTPSIPAQRGAHPQNFQQSHHHSLQSPRNAGRTLASSLTSCTATFNPRATRGAQKKSWDRRTQCPSIPAQRGAHGFRVFLRPSDSLQSPRNAGHTMQVSTKSTTRSFNPRATRGAHGVLLNYHEAYPSIPAERGAHRCGFSRTGGASLQSPRNAERTPWRSMWTVLPSFKPRATRGAPWPRTVAPPV</sequence>
<organism evidence="2 3">
    <name type="scientific">Albidiferax ferrireducens (strain ATCC BAA-621 / DSM 15236 / T118)</name>
    <name type="common">Rhodoferax ferrireducens</name>
    <dbReference type="NCBI Taxonomy" id="338969"/>
    <lineage>
        <taxon>Bacteria</taxon>
        <taxon>Pseudomonadati</taxon>
        <taxon>Pseudomonadota</taxon>
        <taxon>Betaproteobacteria</taxon>
        <taxon>Burkholderiales</taxon>
        <taxon>Comamonadaceae</taxon>
        <taxon>Rhodoferax</taxon>
    </lineage>
</organism>
<evidence type="ECO:0000313" key="2">
    <source>
        <dbReference type="EMBL" id="ABD72033.1"/>
    </source>
</evidence>